<feature type="transmembrane region" description="Helical" evidence="1">
    <location>
        <begin position="107"/>
        <end position="131"/>
    </location>
</feature>
<proteinExistence type="predicted"/>
<evidence type="ECO:0000256" key="1">
    <source>
        <dbReference type="SAM" id="Phobius"/>
    </source>
</evidence>
<keyword evidence="1" id="KW-0812">Transmembrane</keyword>
<feature type="transmembrane region" description="Helical" evidence="1">
    <location>
        <begin position="143"/>
        <end position="164"/>
    </location>
</feature>
<dbReference type="EMBL" id="CP037423">
    <property type="protein sequence ID" value="QDV44095.1"/>
    <property type="molecule type" value="Genomic_DNA"/>
</dbReference>
<organism evidence="2 3">
    <name type="scientific">Stieleria neptunia</name>
    <dbReference type="NCBI Taxonomy" id="2527979"/>
    <lineage>
        <taxon>Bacteria</taxon>
        <taxon>Pseudomonadati</taxon>
        <taxon>Planctomycetota</taxon>
        <taxon>Planctomycetia</taxon>
        <taxon>Pirellulales</taxon>
        <taxon>Pirellulaceae</taxon>
        <taxon>Stieleria</taxon>
    </lineage>
</organism>
<dbReference type="AlphaFoldDB" id="A0A518HTA7"/>
<evidence type="ECO:0000313" key="3">
    <source>
        <dbReference type="Proteomes" id="UP000319004"/>
    </source>
</evidence>
<keyword evidence="1" id="KW-1133">Transmembrane helix</keyword>
<keyword evidence="3" id="KW-1185">Reference proteome</keyword>
<protein>
    <submittedName>
        <fullName evidence="2">Uncharacterized protein</fullName>
    </submittedName>
</protein>
<dbReference type="KEGG" id="snep:Enr13x_39560"/>
<feature type="transmembrane region" description="Helical" evidence="1">
    <location>
        <begin position="27"/>
        <end position="49"/>
    </location>
</feature>
<reference evidence="2 3" key="1">
    <citation type="submission" date="2019-03" db="EMBL/GenBank/DDBJ databases">
        <title>Deep-cultivation of Planctomycetes and their phenomic and genomic characterization uncovers novel biology.</title>
        <authorList>
            <person name="Wiegand S."/>
            <person name="Jogler M."/>
            <person name="Boedeker C."/>
            <person name="Pinto D."/>
            <person name="Vollmers J."/>
            <person name="Rivas-Marin E."/>
            <person name="Kohn T."/>
            <person name="Peeters S.H."/>
            <person name="Heuer A."/>
            <person name="Rast P."/>
            <person name="Oberbeckmann S."/>
            <person name="Bunk B."/>
            <person name="Jeske O."/>
            <person name="Meyerdierks A."/>
            <person name="Storesund J.E."/>
            <person name="Kallscheuer N."/>
            <person name="Luecker S."/>
            <person name="Lage O.M."/>
            <person name="Pohl T."/>
            <person name="Merkel B.J."/>
            <person name="Hornburger P."/>
            <person name="Mueller R.-W."/>
            <person name="Bruemmer F."/>
            <person name="Labrenz M."/>
            <person name="Spormann A.M."/>
            <person name="Op den Camp H."/>
            <person name="Overmann J."/>
            <person name="Amann R."/>
            <person name="Jetten M.S.M."/>
            <person name="Mascher T."/>
            <person name="Medema M.H."/>
            <person name="Devos D.P."/>
            <person name="Kaster A.-K."/>
            <person name="Ovreas L."/>
            <person name="Rohde M."/>
            <person name="Galperin M.Y."/>
            <person name="Jogler C."/>
        </authorList>
    </citation>
    <scope>NUCLEOTIDE SEQUENCE [LARGE SCALE GENOMIC DNA]</scope>
    <source>
        <strain evidence="2 3">Enr13</strain>
    </source>
</reference>
<evidence type="ECO:0000313" key="2">
    <source>
        <dbReference type="EMBL" id="QDV44095.1"/>
    </source>
</evidence>
<sequence>MPMGWFAWFGVMMPVLFELNGWVQNVVMAWAGWLTLWMTGCVGTAFIGYDAARNIRRFGCFAIARPRFFFELSRALLAIAFLLWAPALTFALLLPKINIPLPDVVNIRHLVIVLSVLFCVTAVCGYVTSFLTGRPRCGRAYECTSWFFCLGGGIAMVTFGYTAIPDPPRGIWPAIPGALACGFGILLLACGVFSEAMRAERSESSDARELSLRRCPKGKSKFSVR</sequence>
<keyword evidence="1" id="KW-0472">Membrane</keyword>
<dbReference type="Proteomes" id="UP000319004">
    <property type="component" value="Chromosome"/>
</dbReference>
<feature type="transmembrane region" description="Helical" evidence="1">
    <location>
        <begin position="170"/>
        <end position="193"/>
    </location>
</feature>
<feature type="transmembrane region" description="Helical" evidence="1">
    <location>
        <begin position="75"/>
        <end position="95"/>
    </location>
</feature>
<gene>
    <name evidence="2" type="ORF">Enr13x_39560</name>
</gene>
<name>A0A518HTA7_9BACT</name>
<accession>A0A518HTA7</accession>